<dbReference type="OrthoDB" id="2359117at2759"/>
<feature type="region of interest" description="Disordered" evidence="1">
    <location>
        <begin position="557"/>
        <end position="659"/>
    </location>
</feature>
<sequence>MVGTASASTPSSGMHSPPLSNTVEDETIESTSAAAAAATKLTALRRDASPAATAASFSSGAALLSATPSLDRVSSSSTAATSSHGASPGELDALKTEDLRQLQLHQSKERTIEHVLKQGKILKVSRRLRTRLEYAILKIRRGWSKYTLQEVESLIQPACSPRVTAKQIHKTLSRQSSPRQSERKRVVKTFPAYETTTYTRGSSDPLSIEVERDNDVEMTYHPSAPSTPTGRYRSRMPSLSQYKDSELFQPAKSLMDIATSKPEPGYMSPYLQSGDQSPFQRHATPEPLYRDATPIRDTYSMARGRWSGMSTPAAPSTPVQHNVTAFEDEEQEESAAPSATQAARTILMLSSPTRPPPRALNQNYIFEMHSGNPTHSPIGEWTAPYSPTTSSPLVQFHTNASSTPSPDQTPSISRQSAPEYTDDDRSILAPLQHKESSYHTPKALKQPYSNLYGMGHEPSSPSPLSTALFPSHNEPLDRIKSFSRSSSPTLKRAVRFAAAATNASESRLSAESAKDRMSGMAGRMEYEGAADMYTGSPSGYEDRKEPVYRSGSPLIMEHHGESYSSSYDNRPSTPPPSSSTYSASYGGSSGPSMVTHGMRTPPPSGGKDFDLTHYSLNASAPRRRRGSGMEPPGSTDLSAMFHQSASPNASSPHAGTSSQ</sequence>
<feature type="compositionally biased region" description="Low complexity" evidence="1">
    <location>
        <begin position="74"/>
        <end position="83"/>
    </location>
</feature>
<reference evidence="2" key="1">
    <citation type="journal article" date="2020" name="Fungal Divers.">
        <title>Resolving the Mortierellaceae phylogeny through synthesis of multi-gene phylogenetics and phylogenomics.</title>
        <authorList>
            <person name="Vandepol N."/>
            <person name="Liber J."/>
            <person name="Desiro A."/>
            <person name="Na H."/>
            <person name="Kennedy M."/>
            <person name="Barry K."/>
            <person name="Grigoriev I.V."/>
            <person name="Miller A.N."/>
            <person name="O'Donnell K."/>
            <person name="Stajich J.E."/>
            <person name="Bonito G."/>
        </authorList>
    </citation>
    <scope>NUCLEOTIDE SEQUENCE</scope>
    <source>
        <strain evidence="2">REB-010B</strain>
    </source>
</reference>
<organism evidence="2 3">
    <name type="scientific">Dissophora globulifera</name>
    <dbReference type="NCBI Taxonomy" id="979702"/>
    <lineage>
        <taxon>Eukaryota</taxon>
        <taxon>Fungi</taxon>
        <taxon>Fungi incertae sedis</taxon>
        <taxon>Mucoromycota</taxon>
        <taxon>Mortierellomycotina</taxon>
        <taxon>Mortierellomycetes</taxon>
        <taxon>Mortierellales</taxon>
        <taxon>Mortierellaceae</taxon>
        <taxon>Dissophora</taxon>
    </lineage>
</organism>
<gene>
    <name evidence="2" type="ORF">BGZ99_009006</name>
</gene>
<accession>A0A9P6UMS7</accession>
<keyword evidence="3" id="KW-1185">Reference proteome</keyword>
<proteinExistence type="predicted"/>
<comment type="caution">
    <text evidence="2">The sequence shown here is derived from an EMBL/GenBank/DDBJ whole genome shotgun (WGS) entry which is preliminary data.</text>
</comment>
<feature type="compositionally biased region" description="Polar residues" evidence="1">
    <location>
        <begin position="635"/>
        <end position="659"/>
    </location>
</feature>
<name>A0A9P6UMS7_9FUNG</name>
<feature type="compositionally biased region" description="Polar residues" evidence="1">
    <location>
        <begin position="1"/>
        <end position="22"/>
    </location>
</feature>
<dbReference type="Proteomes" id="UP000738325">
    <property type="component" value="Unassembled WGS sequence"/>
</dbReference>
<evidence type="ECO:0000313" key="2">
    <source>
        <dbReference type="EMBL" id="KAG0313246.1"/>
    </source>
</evidence>
<dbReference type="AlphaFoldDB" id="A0A9P6UMS7"/>
<dbReference type="EMBL" id="JAAAIP010000731">
    <property type="protein sequence ID" value="KAG0313246.1"/>
    <property type="molecule type" value="Genomic_DNA"/>
</dbReference>
<feature type="region of interest" description="Disordered" evidence="1">
    <location>
        <begin position="375"/>
        <end position="422"/>
    </location>
</feature>
<feature type="compositionally biased region" description="Low complexity" evidence="1">
    <location>
        <begin position="578"/>
        <end position="592"/>
    </location>
</feature>
<evidence type="ECO:0000313" key="3">
    <source>
        <dbReference type="Proteomes" id="UP000738325"/>
    </source>
</evidence>
<feature type="compositionally biased region" description="Polar residues" evidence="1">
    <location>
        <begin position="385"/>
        <end position="418"/>
    </location>
</feature>
<feature type="region of interest" description="Disordered" evidence="1">
    <location>
        <begin position="1"/>
        <end position="34"/>
    </location>
</feature>
<evidence type="ECO:0000256" key="1">
    <source>
        <dbReference type="SAM" id="MobiDB-lite"/>
    </source>
</evidence>
<feature type="region of interest" description="Disordered" evidence="1">
    <location>
        <begin position="73"/>
        <end position="93"/>
    </location>
</feature>
<protein>
    <submittedName>
        <fullName evidence="2">Uncharacterized protein</fullName>
    </submittedName>
</protein>